<proteinExistence type="predicted"/>
<organism evidence="2 3">
    <name type="scientific">Hibiscus sabdariffa</name>
    <name type="common">roselle</name>
    <dbReference type="NCBI Taxonomy" id="183260"/>
    <lineage>
        <taxon>Eukaryota</taxon>
        <taxon>Viridiplantae</taxon>
        <taxon>Streptophyta</taxon>
        <taxon>Embryophyta</taxon>
        <taxon>Tracheophyta</taxon>
        <taxon>Spermatophyta</taxon>
        <taxon>Magnoliopsida</taxon>
        <taxon>eudicotyledons</taxon>
        <taxon>Gunneridae</taxon>
        <taxon>Pentapetalae</taxon>
        <taxon>rosids</taxon>
        <taxon>malvids</taxon>
        <taxon>Malvales</taxon>
        <taxon>Malvaceae</taxon>
        <taxon>Malvoideae</taxon>
        <taxon>Hibiscus</taxon>
    </lineage>
</organism>
<sequence>MSVLLKSSFLSQLLIRPMCQLLSLSRTWLLLLTTREPAADFIIHIPDDDNVATTHTHDDEHPSIGIAADVSPPQEQFPITATHQTNVPDGESIENMATTTHEPAADFIINIPDDENVTPTPTHADEHPTIDIATDVSPPQEQFPITTPHQTNVPAFESVENMATTTREPAADFIINIPDDDNVASTLLMLMNILQLAFLRMLNMVTPTREPATNFINIPNDDNVPATPTHADEHPQIGIAADVSPPQEQFPITAPHQTNVPTVKSVENMATPTRDPAADVINIPDDDNVPATPTHDDEHPTIGIAADVSPPQEQFPITALHQTNEPAVESVENMATTTCEPAADFIINIPDDDNLAATPTHADEHPTIGIAADVSPPQEQFPITAPHQTNVPAVESVENMATPTREPTADFINIPDDDNVHATATHDIEHPTIGIAADVSPPQEQFPITATHQTNVPDVESVENMATTTREPAADFILHIPDDENVAPTPTHANEHPTIGSAANVSPPQE</sequence>
<comment type="caution">
    <text evidence="2">The sequence shown here is derived from an EMBL/GenBank/DDBJ whole genome shotgun (WGS) entry which is preliminary data.</text>
</comment>
<gene>
    <name evidence="2" type="ORF">V6N11_017042</name>
</gene>
<evidence type="ECO:0000313" key="3">
    <source>
        <dbReference type="Proteomes" id="UP001396334"/>
    </source>
</evidence>
<keyword evidence="3" id="KW-1185">Reference proteome</keyword>
<evidence type="ECO:0000256" key="1">
    <source>
        <dbReference type="SAM" id="MobiDB-lite"/>
    </source>
</evidence>
<name>A0ABR2TX07_9ROSI</name>
<dbReference type="EMBL" id="JBBPBN010000004">
    <property type="protein sequence ID" value="KAK9041956.1"/>
    <property type="molecule type" value="Genomic_DNA"/>
</dbReference>
<reference evidence="2 3" key="1">
    <citation type="journal article" date="2024" name="G3 (Bethesda)">
        <title>Genome assembly of Hibiscus sabdariffa L. provides insights into metabolisms of medicinal natural products.</title>
        <authorList>
            <person name="Kim T."/>
        </authorList>
    </citation>
    <scope>NUCLEOTIDE SEQUENCE [LARGE SCALE GENOMIC DNA]</scope>
    <source>
        <strain evidence="2">TK-2024</strain>
        <tissue evidence="2">Old leaves</tissue>
    </source>
</reference>
<accession>A0ABR2TX07</accession>
<evidence type="ECO:0000313" key="2">
    <source>
        <dbReference type="EMBL" id="KAK9041956.1"/>
    </source>
</evidence>
<dbReference type="Proteomes" id="UP001396334">
    <property type="component" value="Unassembled WGS sequence"/>
</dbReference>
<feature type="region of interest" description="Disordered" evidence="1">
    <location>
        <begin position="483"/>
        <end position="510"/>
    </location>
</feature>
<feature type="compositionally biased region" description="Polar residues" evidence="1">
    <location>
        <begin position="501"/>
        <end position="510"/>
    </location>
</feature>
<protein>
    <submittedName>
        <fullName evidence="2">Uncharacterized protein</fullName>
    </submittedName>
</protein>